<evidence type="ECO:0000313" key="3">
    <source>
        <dbReference type="EMBL" id="NKZ10201.1"/>
    </source>
</evidence>
<protein>
    <recommendedName>
        <fullName evidence="5">Transglycosylase</fullName>
    </recommendedName>
</protein>
<comment type="caution">
    <text evidence="3">The sequence shown here is derived from an EMBL/GenBank/DDBJ whole genome shotgun (WGS) entry which is preliminary data.</text>
</comment>
<feature type="compositionally biased region" description="Pro residues" evidence="1">
    <location>
        <begin position="33"/>
        <end position="51"/>
    </location>
</feature>
<feature type="compositionally biased region" description="Pro residues" evidence="1">
    <location>
        <begin position="187"/>
        <end position="197"/>
    </location>
</feature>
<dbReference type="RefSeq" id="WP_168441601.1">
    <property type="nucleotide sequence ID" value="NZ_JAAXPJ010000001.1"/>
</dbReference>
<reference evidence="3 4" key="1">
    <citation type="submission" date="2020-04" db="EMBL/GenBank/DDBJ databases">
        <title>MicrobeNet Type strains.</title>
        <authorList>
            <person name="Nicholson A.C."/>
        </authorList>
    </citation>
    <scope>NUCLEOTIDE SEQUENCE [LARGE SCALE GENOMIC DNA]</scope>
    <source>
        <strain evidence="3 4">ATCC 700731</strain>
    </source>
</reference>
<proteinExistence type="predicted"/>
<feature type="region of interest" description="Disordered" evidence="1">
    <location>
        <begin position="32"/>
        <end position="98"/>
    </location>
</feature>
<evidence type="ECO:0000256" key="1">
    <source>
        <dbReference type="SAM" id="MobiDB-lite"/>
    </source>
</evidence>
<feature type="signal peptide" evidence="2">
    <location>
        <begin position="1"/>
        <end position="30"/>
    </location>
</feature>
<feature type="compositionally biased region" description="Low complexity" evidence="1">
    <location>
        <begin position="52"/>
        <end position="70"/>
    </location>
</feature>
<dbReference type="AlphaFoldDB" id="A0A7X6MLN7"/>
<organism evidence="3 4">
    <name type="scientific">Mycolicibacterium septicum DSM 44393</name>
    <dbReference type="NCBI Taxonomy" id="1341646"/>
    <lineage>
        <taxon>Bacteria</taxon>
        <taxon>Bacillati</taxon>
        <taxon>Actinomycetota</taxon>
        <taxon>Actinomycetes</taxon>
        <taxon>Mycobacteriales</taxon>
        <taxon>Mycobacteriaceae</taxon>
        <taxon>Mycolicibacterium</taxon>
    </lineage>
</organism>
<keyword evidence="2" id="KW-0732">Signal</keyword>
<name>A0A7X6MLN7_9MYCO</name>
<feature type="compositionally biased region" description="Low complexity" evidence="1">
    <location>
        <begin position="144"/>
        <end position="186"/>
    </location>
</feature>
<accession>A0A7X6MLN7</accession>
<evidence type="ECO:0008006" key="5">
    <source>
        <dbReference type="Google" id="ProtNLM"/>
    </source>
</evidence>
<dbReference type="Proteomes" id="UP000518188">
    <property type="component" value="Unassembled WGS sequence"/>
</dbReference>
<feature type="compositionally biased region" description="Polar residues" evidence="1">
    <location>
        <begin position="89"/>
        <end position="98"/>
    </location>
</feature>
<feature type="chain" id="PRO_5039717803" description="Transglycosylase" evidence="2">
    <location>
        <begin position="31"/>
        <end position="197"/>
    </location>
</feature>
<evidence type="ECO:0000313" key="4">
    <source>
        <dbReference type="Proteomes" id="UP000518188"/>
    </source>
</evidence>
<sequence length="197" mass="18558">MRVDIRRFGIVVTGCVSGPVVALAMAAAAAAEPPNPVVPPAPAPAPAPGPAPAAQAAAGDPGALPATDAAGIPHLASPDALPPGATMDPTGQGTETPNLSYLKDLWHAVQSQEISGKEALVLGLAQRGMNTPVPGQVPGPNVPTAPQAPGEAPVAAGPGAPVPSLGPGGAVAPAGPGGPAPVAGPAGPVPAPPAPLP</sequence>
<feature type="region of interest" description="Disordered" evidence="1">
    <location>
        <begin position="131"/>
        <end position="197"/>
    </location>
</feature>
<dbReference type="EMBL" id="JAAXPJ010000001">
    <property type="protein sequence ID" value="NKZ10201.1"/>
    <property type="molecule type" value="Genomic_DNA"/>
</dbReference>
<evidence type="ECO:0000256" key="2">
    <source>
        <dbReference type="SAM" id="SignalP"/>
    </source>
</evidence>
<gene>
    <name evidence="3" type="ORF">HGA11_04360</name>
</gene>